<dbReference type="NCBIfam" id="NF001221">
    <property type="entry name" value="PRK00197.1"/>
    <property type="match status" value="1"/>
</dbReference>
<dbReference type="KEGG" id="pmet:G4Y79_20010"/>
<comment type="similarity">
    <text evidence="7">Belongs to the gamma-glutamyl phosphate reductase family.</text>
</comment>
<name>A0A7S8E7U8_9CHLR</name>
<protein>
    <recommendedName>
        <fullName evidence="7">Gamma-glutamyl phosphate reductase</fullName>
        <shortName evidence="7">GPR</shortName>
        <ecNumber evidence="7">1.2.1.41</ecNumber>
    </recommendedName>
    <alternativeName>
        <fullName evidence="7">Glutamate-5-semialdehyde dehydrogenase</fullName>
    </alternativeName>
    <alternativeName>
        <fullName evidence="7">Glutamyl-gamma-semialdehyde dehydrogenase</fullName>
        <shortName evidence="7">GSA dehydrogenase</shortName>
    </alternativeName>
</protein>
<evidence type="ECO:0000256" key="1">
    <source>
        <dbReference type="ARBA" id="ARBA00004985"/>
    </source>
</evidence>
<dbReference type="Proteomes" id="UP000594468">
    <property type="component" value="Chromosome"/>
</dbReference>
<feature type="domain" description="Aldehyde dehydrogenase" evidence="8">
    <location>
        <begin position="8"/>
        <end position="287"/>
    </location>
</feature>
<dbReference type="PROSITE" id="PS01223">
    <property type="entry name" value="PROA"/>
    <property type="match status" value="1"/>
</dbReference>
<dbReference type="Pfam" id="PF00171">
    <property type="entry name" value="Aldedh"/>
    <property type="match status" value="1"/>
</dbReference>
<comment type="pathway">
    <text evidence="1 7">Amino-acid biosynthesis; L-proline biosynthesis; L-glutamate 5-semialdehyde from L-glutamate: step 2/2.</text>
</comment>
<dbReference type="GO" id="GO:0055129">
    <property type="term" value="P:L-proline biosynthetic process"/>
    <property type="evidence" value="ECO:0007669"/>
    <property type="project" value="UniProtKB-UniRule"/>
</dbReference>
<keyword evidence="7" id="KW-0963">Cytoplasm</keyword>
<dbReference type="PANTHER" id="PTHR11063">
    <property type="entry name" value="GLUTAMATE SEMIALDEHYDE DEHYDROGENASE"/>
    <property type="match status" value="1"/>
</dbReference>
<evidence type="ECO:0000256" key="6">
    <source>
        <dbReference type="ARBA" id="ARBA00049024"/>
    </source>
</evidence>
<organism evidence="9 10">
    <name type="scientific">Phototrophicus methaneseepsis</name>
    <dbReference type="NCBI Taxonomy" id="2710758"/>
    <lineage>
        <taxon>Bacteria</taxon>
        <taxon>Bacillati</taxon>
        <taxon>Chloroflexota</taxon>
        <taxon>Candidatus Thermofontia</taxon>
        <taxon>Phototrophicales</taxon>
        <taxon>Phototrophicaceae</taxon>
        <taxon>Phototrophicus</taxon>
    </lineage>
</organism>
<dbReference type="EMBL" id="CP062983">
    <property type="protein sequence ID" value="QPC81949.1"/>
    <property type="molecule type" value="Genomic_DNA"/>
</dbReference>
<dbReference type="InterPro" id="IPR016161">
    <property type="entry name" value="Ald_DH/histidinol_DH"/>
</dbReference>
<dbReference type="HAMAP" id="MF_00412">
    <property type="entry name" value="ProA"/>
    <property type="match status" value="1"/>
</dbReference>
<evidence type="ECO:0000256" key="4">
    <source>
        <dbReference type="ARBA" id="ARBA00022857"/>
    </source>
</evidence>
<comment type="function">
    <text evidence="7">Catalyzes the NADPH-dependent reduction of L-glutamate 5-phosphate into L-glutamate 5-semialdehyde and phosphate. The product spontaneously undergoes cyclization to form 1-pyrroline-5-carboxylate.</text>
</comment>
<dbReference type="InterPro" id="IPR020593">
    <property type="entry name" value="G-glutamylP_reductase_CS"/>
</dbReference>
<dbReference type="CDD" id="cd07079">
    <property type="entry name" value="ALDH_F18-19_ProA-GPR"/>
    <property type="match status" value="1"/>
</dbReference>
<dbReference type="AlphaFoldDB" id="A0A7S8E7U8"/>
<dbReference type="GO" id="GO:0004350">
    <property type="term" value="F:glutamate-5-semialdehyde dehydrogenase activity"/>
    <property type="evidence" value="ECO:0007669"/>
    <property type="project" value="UniProtKB-UniRule"/>
</dbReference>
<gene>
    <name evidence="7" type="primary">proA</name>
    <name evidence="9" type="ORF">G4Y79_20010</name>
</gene>
<evidence type="ECO:0000256" key="5">
    <source>
        <dbReference type="ARBA" id="ARBA00023002"/>
    </source>
</evidence>
<dbReference type="InterPro" id="IPR015590">
    <property type="entry name" value="Aldehyde_DH_dom"/>
</dbReference>
<comment type="catalytic activity">
    <reaction evidence="6 7">
        <text>L-glutamate 5-semialdehyde + phosphate + NADP(+) = L-glutamyl 5-phosphate + NADPH + H(+)</text>
        <dbReference type="Rhea" id="RHEA:19541"/>
        <dbReference type="ChEBI" id="CHEBI:15378"/>
        <dbReference type="ChEBI" id="CHEBI:43474"/>
        <dbReference type="ChEBI" id="CHEBI:57783"/>
        <dbReference type="ChEBI" id="CHEBI:58066"/>
        <dbReference type="ChEBI" id="CHEBI:58274"/>
        <dbReference type="ChEBI" id="CHEBI:58349"/>
        <dbReference type="EC" id="1.2.1.41"/>
    </reaction>
</comment>
<dbReference type="InterPro" id="IPR016163">
    <property type="entry name" value="Ald_DH_C"/>
</dbReference>
<evidence type="ECO:0000256" key="7">
    <source>
        <dbReference type="HAMAP-Rule" id="MF_00412"/>
    </source>
</evidence>
<dbReference type="InterPro" id="IPR000965">
    <property type="entry name" value="GPR_dom"/>
</dbReference>
<accession>A0A7S8E7U8</accession>
<evidence type="ECO:0000256" key="3">
    <source>
        <dbReference type="ARBA" id="ARBA00022650"/>
    </source>
</evidence>
<dbReference type="InterPro" id="IPR012134">
    <property type="entry name" value="Glu-5-SA_DH"/>
</dbReference>
<evidence type="ECO:0000313" key="9">
    <source>
        <dbReference type="EMBL" id="QPC81949.1"/>
    </source>
</evidence>
<keyword evidence="10" id="KW-1185">Reference proteome</keyword>
<keyword evidence="2 7" id="KW-0028">Amino-acid biosynthesis</keyword>
<keyword evidence="4 7" id="KW-0521">NADP</keyword>
<dbReference type="Gene3D" id="3.40.605.10">
    <property type="entry name" value="Aldehyde Dehydrogenase, Chain A, domain 1"/>
    <property type="match status" value="1"/>
</dbReference>
<dbReference type="RefSeq" id="WP_195170019.1">
    <property type="nucleotide sequence ID" value="NZ_CP062983.1"/>
</dbReference>
<dbReference type="PIRSF" id="PIRSF000151">
    <property type="entry name" value="GPR"/>
    <property type="match status" value="1"/>
</dbReference>
<dbReference type="FunFam" id="3.40.309.10:FF:000006">
    <property type="entry name" value="Gamma-glutamyl phosphate reductase"/>
    <property type="match status" value="1"/>
</dbReference>
<reference evidence="9 10" key="1">
    <citation type="submission" date="2020-02" db="EMBL/GenBank/DDBJ databases">
        <authorList>
            <person name="Zheng R.K."/>
            <person name="Sun C.M."/>
        </authorList>
    </citation>
    <scope>NUCLEOTIDE SEQUENCE [LARGE SCALE GENOMIC DNA]</scope>
    <source>
        <strain evidence="10">rifampicinis</strain>
    </source>
</reference>
<evidence type="ECO:0000313" key="10">
    <source>
        <dbReference type="Proteomes" id="UP000594468"/>
    </source>
</evidence>
<dbReference type="Gene3D" id="3.40.309.10">
    <property type="entry name" value="Aldehyde Dehydrogenase, Chain A, domain 2"/>
    <property type="match status" value="1"/>
</dbReference>
<dbReference type="GO" id="GO:0005737">
    <property type="term" value="C:cytoplasm"/>
    <property type="evidence" value="ECO:0007669"/>
    <property type="project" value="UniProtKB-SubCell"/>
</dbReference>
<proteinExistence type="inferred from homology"/>
<dbReference type="InterPro" id="IPR016162">
    <property type="entry name" value="Ald_DH_N"/>
</dbReference>
<dbReference type="EC" id="1.2.1.41" evidence="7"/>
<sequence>MTQATLETTINMEAMGQRARQASYMLATLTTAQKNTALLAIADALEANTDHILAQNQLDIDAAVANGVDPIWIRDRMDLKKRMAGIIEDVRKVAQLPDPVGRVYSEAELPSGIHAHKQRVPFGVLGVIYESRPNVTIDISTLALKTGNAVILRGGSDVLNSNLELVRVLQEALAANGIPSDAVQYIASTNRDYVRQMLRLDKHIDMIIPRGGSGLHTFCRENSTIPVITGGIGVCHLYVDETANLDASLPVIHNAKTQRPAVCNALDTVLVHKSVAAEFLPRVVDYLGKDGVVFKAEPQALALLNDDRVEAAGEREFDTEWTALILGLKVVGSLDEAIEHIREHSTQHSDGILTEDDAHATRFLNEVDSAAVFVNASTRFNDGGALGLGAEVAVSTQKMHARGPMALEELTTYKWIVKGDYTSRP</sequence>
<dbReference type="SUPFAM" id="SSF53720">
    <property type="entry name" value="ALDH-like"/>
    <property type="match status" value="1"/>
</dbReference>
<dbReference type="PANTHER" id="PTHR11063:SF8">
    <property type="entry name" value="DELTA-1-PYRROLINE-5-CARBOXYLATE SYNTHASE"/>
    <property type="match status" value="1"/>
</dbReference>
<comment type="subcellular location">
    <subcellularLocation>
        <location evidence="7">Cytoplasm</location>
    </subcellularLocation>
</comment>
<evidence type="ECO:0000256" key="2">
    <source>
        <dbReference type="ARBA" id="ARBA00022605"/>
    </source>
</evidence>
<keyword evidence="5 7" id="KW-0560">Oxidoreductase</keyword>
<keyword evidence="3 7" id="KW-0641">Proline biosynthesis</keyword>
<dbReference type="NCBIfam" id="TIGR00407">
    <property type="entry name" value="proA"/>
    <property type="match status" value="1"/>
</dbReference>
<evidence type="ECO:0000259" key="8">
    <source>
        <dbReference type="Pfam" id="PF00171"/>
    </source>
</evidence>
<dbReference type="UniPathway" id="UPA00098">
    <property type="reaction ID" value="UER00360"/>
</dbReference>
<dbReference type="GO" id="GO:0050661">
    <property type="term" value="F:NADP binding"/>
    <property type="evidence" value="ECO:0007669"/>
    <property type="project" value="InterPro"/>
</dbReference>